<accession>A0A1N7LMS7</accession>
<evidence type="ECO:0000259" key="4">
    <source>
        <dbReference type="SMART" id="SM00822"/>
    </source>
</evidence>
<feature type="domain" description="Ketoreductase" evidence="4">
    <location>
        <begin position="6"/>
        <end position="181"/>
    </location>
</feature>
<dbReference type="SMART" id="SM00822">
    <property type="entry name" value="PKS_KR"/>
    <property type="match status" value="1"/>
</dbReference>
<protein>
    <submittedName>
        <fullName evidence="5">Uncharacterized oxidoreductase</fullName>
    </submittedName>
</protein>
<dbReference type="RefSeq" id="WP_076345860.1">
    <property type="nucleotide sequence ID" value="NZ_FTOO01000003.1"/>
</dbReference>
<dbReference type="GO" id="GO:0016491">
    <property type="term" value="F:oxidoreductase activity"/>
    <property type="evidence" value="ECO:0007669"/>
    <property type="project" value="UniProtKB-KW"/>
</dbReference>
<evidence type="ECO:0000256" key="2">
    <source>
        <dbReference type="ARBA" id="ARBA00023002"/>
    </source>
</evidence>
<dbReference type="InterPro" id="IPR020904">
    <property type="entry name" value="Sc_DH/Rdtase_CS"/>
</dbReference>
<evidence type="ECO:0000256" key="1">
    <source>
        <dbReference type="ARBA" id="ARBA00006484"/>
    </source>
</evidence>
<dbReference type="PROSITE" id="PS00061">
    <property type="entry name" value="ADH_SHORT"/>
    <property type="match status" value="1"/>
</dbReference>
<sequence>MEWNGNTVLVTGGSNGIGLALAVRLLARGNRVVICGRRQDKLDEARAAHPDLITVRCDVMRPEERMELLAYMNETYPEWNVLVNNAGIQQHVNVRRANEPWEHYEREIAINFDAPVHLTLAALPHLLEQPRAAVINVTSGLALAPAAWAPIYSATKAALRSFTESLRLQLEGSRVEVIEIVPPAVNTDLGGPGLHTFGVPVDDFADGVMAKLLAGAVEIGYADAERRLSLVPEELREAAKRMWSGFQARNSHF</sequence>
<reference evidence="6" key="1">
    <citation type="submission" date="2017-01" db="EMBL/GenBank/DDBJ databases">
        <authorList>
            <person name="Varghese N."/>
            <person name="Submissions S."/>
        </authorList>
    </citation>
    <scope>NUCLEOTIDE SEQUENCE [LARGE SCALE GENOMIC DNA]</scope>
    <source>
        <strain evidence="6">DSM 16176</strain>
    </source>
</reference>
<dbReference type="PRINTS" id="PR00080">
    <property type="entry name" value="SDRFAMILY"/>
</dbReference>
<dbReference type="EMBL" id="FTOO01000003">
    <property type="protein sequence ID" value="SIS75126.1"/>
    <property type="molecule type" value="Genomic_DNA"/>
</dbReference>
<dbReference type="AlphaFoldDB" id="A0A1N7LMS7"/>
<dbReference type="PRINTS" id="PR00081">
    <property type="entry name" value="GDHRDH"/>
</dbReference>
<dbReference type="Proteomes" id="UP000186156">
    <property type="component" value="Unassembled WGS sequence"/>
</dbReference>
<evidence type="ECO:0000256" key="3">
    <source>
        <dbReference type="RuleBase" id="RU000363"/>
    </source>
</evidence>
<evidence type="ECO:0000313" key="5">
    <source>
        <dbReference type="EMBL" id="SIS75126.1"/>
    </source>
</evidence>
<dbReference type="OrthoDB" id="9810734at2"/>
<dbReference type="SUPFAM" id="SSF51735">
    <property type="entry name" value="NAD(P)-binding Rossmann-fold domains"/>
    <property type="match status" value="1"/>
</dbReference>
<dbReference type="InterPro" id="IPR002347">
    <property type="entry name" value="SDR_fam"/>
</dbReference>
<dbReference type="PANTHER" id="PTHR44196">
    <property type="entry name" value="DEHYDROGENASE/REDUCTASE SDR FAMILY MEMBER 7B"/>
    <property type="match status" value="1"/>
</dbReference>
<comment type="similarity">
    <text evidence="1 3">Belongs to the short-chain dehydrogenases/reductases (SDR) family.</text>
</comment>
<evidence type="ECO:0000313" key="6">
    <source>
        <dbReference type="Proteomes" id="UP000186156"/>
    </source>
</evidence>
<dbReference type="InterPro" id="IPR057326">
    <property type="entry name" value="KR_dom"/>
</dbReference>
<dbReference type="PANTHER" id="PTHR44196:SF1">
    <property type="entry name" value="DEHYDROGENASE_REDUCTASE SDR FAMILY MEMBER 7B"/>
    <property type="match status" value="1"/>
</dbReference>
<dbReference type="Gene3D" id="3.40.50.720">
    <property type="entry name" value="NAD(P)-binding Rossmann-like Domain"/>
    <property type="match status" value="1"/>
</dbReference>
<dbReference type="InterPro" id="IPR036291">
    <property type="entry name" value="NAD(P)-bd_dom_sf"/>
</dbReference>
<organism evidence="5 6">
    <name type="scientific">Alicyclobacillus vulcanalis</name>
    <dbReference type="NCBI Taxonomy" id="252246"/>
    <lineage>
        <taxon>Bacteria</taxon>
        <taxon>Bacillati</taxon>
        <taxon>Bacillota</taxon>
        <taxon>Bacilli</taxon>
        <taxon>Bacillales</taxon>
        <taxon>Alicyclobacillaceae</taxon>
        <taxon>Alicyclobacillus</taxon>
    </lineage>
</organism>
<proteinExistence type="inferred from homology"/>
<keyword evidence="2" id="KW-0560">Oxidoreductase</keyword>
<name>A0A1N7LMS7_9BACL</name>
<gene>
    <name evidence="5" type="ORF">SAMN05421799_103264</name>
</gene>
<dbReference type="GO" id="GO:0016020">
    <property type="term" value="C:membrane"/>
    <property type="evidence" value="ECO:0007669"/>
    <property type="project" value="TreeGrafter"/>
</dbReference>
<keyword evidence="6" id="KW-1185">Reference proteome</keyword>
<dbReference type="Pfam" id="PF00106">
    <property type="entry name" value="adh_short"/>
    <property type="match status" value="1"/>
</dbReference>
<dbReference type="STRING" id="252246.SAMN05421799_103264"/>